<evidence type="ECO:0000313" key="3">
    <source>
        <dbReference type="EMBL" id="AAZ80678.1"/>
    </source>
</evidence>
<dbReference type="Pfam" id="PF25726">
    <property type="entry name" value="UL148"/>
    <property type="match status" value="1"/>
</dbReference>
<evidence type="ECO:0000256" key="2">
    <source>
        <dbReference type="SAM" id="Phobius"/>
    </source>
</evidence>
<name>Q2FAD7_RHCM6</name>
<feature type="region of interest" description="Disordered" evidence="1">
    <location>
        <begin position="100"/>
        <end position="124"/>
    </location>
</feature>
<evidence type="ECO:0000313" key="4">
    <source>
        <dbReference type="Proteomes" id="UP000115582"/>
    </source>
</evidence>
<dbReference type="InterPro" id="IPR057759">
    <property type="entry name" value="UL148-like"/>
</dbReference>
<reference evidence="3 4" key="1">
    <citation type="journal article" date="2006" name="J. Virol.">
        <title>Genomic sequence of rhesus cytomegalovirus 180.92: insights into the coding potential of rhesus cytomegalovirus.</title>
        <authorList>
            <person name="Rivailler P."/>
            <person name="Kaur A."/>
            <person name="Johnson R.P."/>
            <person name="Wang F."/>
        </authorList>
    </citation>
    <scope>NUCLEOTIDE SEQUENCE [LARGE SCALE GENOMIC DNA]</scope>
    <source>
        <strain evidence="3">CMV 180.92</strain>
    </source>
</reference>
<protein>
    <submittedName>
        <fullName evidence="3">RhUL148/rh167</fullName>
    </submittedName>
</protein>
<dbReference type="Proteomes" id="UP000115582">
    <property type="component" value="Segment"/>
</dbReference>
<sequence length="209" mass="23476">MEMVVVILCAIGVGIMGTGLLILTLVYPMHMMAVCQGVFTCPWLGILLGGCRKRCRSKNSDPDLEIGLLKSYLKGEEIRRQAEGVLMEIDYLKELKTKKPRISKPPRSRSADGTQEPMSSIQEEQTDALDEDVFEVLSDAAPILGKIAYSYVQYYFPKPLHSPEPIGPAWQRIYHYFSLLTQLRYGTVAITVVLIFLIGALLKRSREAH</sequence>
<evidence type="ECO:0000256" key="1">
    <source>
        <dbReference type="SAM" id="MobiDB-lite"/>
    </source>
</evidence>
<feature type="compositionally biased region" description="Polar residues" evidence="1">
    <location>
        <begin position="111"/>
        <end position="123"/>
    </location>
</feature>
<accession>Q2FAD7</accession>
<feature type="transmembrane region" description="Helical" evidence="2">
    <location>
        <begin position="183"/>
        <end position="202"/>
    </location>
</feature>
<organism evidence="3 4">
    <name type="scientific">Rhesus cytomegalovirus (strain 68-1)</name>
    <name type="common">RhCMV</name>
    <dbReference type="NCBI Taxonomy" id="47929"/>
    <lineage>
        <taxon>Viruses</taxon>
        <taxon>Duplodnaviria</taxon>
        <taxon>Heunggongvirae</taxon>
        <taxon>Peploviricota</taxon>
        <taxon>Herviviricetes</taxon>
        <taxon>Herpesvirales</taxon>
        <taxon>Orthoherpesviridae</taxon>
        <taxon>Betaherpesvirinae</taxon>
        <taxon>Cytomegalovirus</taxon>
        <taxon>Cytomegalovirus macacinebeta3</taxon>
    </lineage>
</organism>
<keyword evidence="2" id="KW-0472">Membrane</keyword>
<organismHost>
    <name type="scientific">Macaca mulatta</name>
    <name type="common">Rhesus macaque</name>
    <dbReference type="NCBI Taxonomy" id="9544"/>
</organismHost>
<proteinExistence type="predicted"/>
<feature type="transmembrane region" description="Helical" evidence="2">
    <location>
        <begin position="5"/>
        <end position="25"/>
    </location>
</feature>
<keyword evidence="2" id="KW-1133">Transmembrane helix</keyword>
<dbReference type="EMBL" id="DQ120516">
    <property type="protein sequence ID" value="AAZ80678.1"/>
    <property type="molecule type" value="Genomic_DNA"/>
</dbReference>
<feature type="transmembrane region" description="Helical" evidence="2">
    <location>
        <begin position="31"/>
        <end position="51"/>
    </location>
</feature>
<keyword evidence="2" id="KW-0812">Transmembrane</keyword>